<name>A0ABQ4S161_9HYPH</name>
<reference evidence="2" key="1">
    <citation type="journal article" date="2021" name="Front. Microbiol.">
        <title>Comprehensive Comparative Genomics and Phenotyping of Methylobacterium Species.</title>
        <authorList>
            <person name="Alessa O."/>
            <person name="Ogura Y."/>
            <person name="Fujitani Y."/>
            <person name="Takami H."/>
            <person name="Hayashi T."/>
            <person name="Sahin N."/>
            <person name="Tani A."/>
        </authorList>
    </citation>
    <scope>NUCLEOTIDE SEQUENCE</scope>
    <source>
        <strain evidence="2">DSM 19015</strain>
    </source>
</reference>
<dbReference type="CDD" id="cd04859">
    <property type="entry name" value="Prim_Pol"/>
    <property type="match status" value="1"/>
</dbReference>
<dbReference type="InterPro" id="IPR015330">
    <property type="entry name" value="DNA_primase/pol_bifunc_N"/>
</dbReference>
<dbReference type="EMBL" id="BPQP01000064">
    <property type="protein sequence ID" value="GJD96601.1"/>
    <property type="molecule type" value="Genomic_DNA"/>
</dbReference>
<accession>A0ABQ4S161</accession>
<dbReference type="InterPro" id="IPR045455">
    <property type="entry name" value="NrS-1_pol-like_helicase"/>
</dbReference>
<dbReference type="InterPro" id="IPR027417">
    <property type="entry name" value="P-loop_NTPase"/>
</dbReference>
<sequence length="759" mass="84623">MNKIVALPDVGNKNLSLGQALAYAAHGWRVFPVNAGNKKPWDPETDRLMGAWQHRATTDPTQIEAWWKARPDLGVGVATGRETRVIVLDFDVTKGKDGLADKAKLEARYGKLPASLTQSTPSGGTQEFYAYPAEAEDIPNRVGFGYVIAGHRARPLCGIDVRGDGGQVNVPPTAREAGAYSWHSDPFTTPLAELPARWSEALNVKALPTREPAIFSNPDDIEWTDGQGSAASVMAGCAANDRLRTAPKGVTEWGWKMSAGVIGRCENGRAIFHKLSALDPERYDPAATDKALDYMLGKTGPHGCEAFAAEMPETCAGCLYRDTGKITTPSQLAHKDVEMNRFQRSHYYVTEAELFYDITKQITKSKSNFSDTYAHINIRYTEQTEKGPRVKIKRGTKANLFTGDTFSAKADLSIYEPGRLERIFTGPRGVTFGNMWLDDGIQAVPGDCSLWLNHLAYLMPNEENEREDFLDLMAFSVQQPGVKVRHAKLFISLIQQNGKSTLFEAWEKMLGKSNTVRVSNTELSSQFQGGIFNKQLAVLEEIFQRDRDIYNNMKDIITEPEKRVQLKNQDFVERRPPLIMIGFSNKSVPINGIEPGDQRWHVIEIIAPRRDNDYYLHLRAEGWKQIPAFKAWLLKRDLSHFDPAAPPRMTKAKQRLIADGRTPSDKALDAALEEHGRPVVVVELVRRAILGQGAKVFPSNEEVGDGLRQRGWVKRGQHRTGDPSVVRGTFYTLGDEFADASPQTLRDALHWHGVGRGKE</sequence>
<reference evidence="2" key="2">
    <citation type="submission" date="2021-08" db="EMBL/GenBank/DDBJ databases">
        <authorList>
            <person name="Tani A."/>
            <person name="Ola A."/>
            <person name="Ogura Y."/>
            <person name="Katsura K."/>
            <person name="Hayashi T."/>
        </authorList>
    </citation>
    <scope>NUCLEOTIDE SEQUENCE</scope>
    <source>
        <strain evidence="2">DSM 19015</strain>
    </source>
</reference>
<dbReference type="Gene3D" id="3.40.50.300">
    <property type="entry name" value="P-loop containing nucleotide triphosphate hydrolases"/>
    <property type="match status" value="1"/>
</dbReference>
<evidence type="ECO:0000313" key="2">
    <source>
        <dbReference type="EMBL" id="GJD96601.1"/>
    </source>
</evidence>
<keyword evidence="3" id="KW-1185">Reference proteome</keyword>
<evidence type="ECO:0000313" key="3">
    <source>
        <dbReference type="Proteomes" id="UP001055125"/>
    </source>
</evidence>
<gene>
    <name evidence="2" type="ORF">OCOJLMKI_3824</name>
</gene>
<evidence type="ECO:0000259" key="1">
    <source>
        <dbReference type="SMART" id="SM00943"/>
    </source>
</evidence>
<dbReference type="Pfam" id="PF09250">
    <property type="entry name" value="Prim-Pol"/>
    <property type="match status" value="1"/>
</dbReference>
<feature type="domain" description="DNA primase/polymerase bifunctional N-terminal" evidence="1">
    <location>
        <begin position="20"/>
        <end position="198"/>
    </location>
</feature>
<dbReference type="Proteomes" id="UP001055125">
    <property type="component" value="Unassembled WGS sequence"/>
</dbReference>
<organism evidence="2 3">
    <name type="scientific">Methylobacterium iners</name>
    <dbReference type="NCBI Taxonomy" id="418707"/>
    <lineage>
        <taxon>Bacteria</taxon>
        <taxon>Pseudomonadati</taxon>
        <taxon>Pseudomonadota</taxon>
        <taxon>Alphaproteobacteria</taxon>
        <taxon>Hyphomicrobiales</taxon>
        <taxon>Methylobacteriaceae</taxon>
        <taxon>Methylobacterium</taxon>
    </lineage>
</organism>
<dbReference type="SMART" id="SM00943">
    <property type="entry name" value="Prim-Pol"/>
    <property type="match status" value="1"/>
</dbReference>
<protein>
    <recommendedName>
        <fullName evidence="1">DNA primase/polymerase bifunctional N-terminal domain-containing protein</fullName>
    </recommendedName>
</protein>
<dbReference type="Pfam" id="PF19263">
    <property type="entry name" value="DUF5906"/>
    <property type="match status" value="1"/>
</dbReference>
<proteinExistence type="predicted"/>
<comment type="caution">
    <text evidence="2">The sequence shown here is derived from an EMBL/GenBank/DDBJ whole genome shotgun (WGS) entry which is preliminary data.</text>
</comment>
<dbReference type="SUPFAM" id="SSF56747">
    <property type="entry name" value="Prim-pol domain"/>
    <property type="match status" value="1"/>
</dbReference>